<dbReference type="SMART" id="SM00490">
    <property type="entry name" value="HELICc"/>
    <property type="match status" value="1"/>
</dbReference>
<gene>
    <name evidence="9" type="primary">mfd</name>
    <name evidence="12" type="ORF">phytr_4340</name>
</gene>
<dbReference type="Gene3D" id="3.30.2060.10">
    <property type="entry name" value="Penicillin-binding protein 1b domain"/>
    <property type="match status" value="1"/>
</dbReference>
<dbReference type="Pfam" id="PF00271">
    <property type="entry name" value="Helicase_C"/>
    <property type="match status" value="1"/>
</dbReference>
<keyword evidence="3 9" id="KW-0227">DNA damage</keyword>
<keyword evidence="8 9" id="KW-0234">DNA repair</keyword>
<dbReference type="Gene3D" id="2.40.10.170">
    <property type="match status" value="1"/>
</dbReference>
<dbReference type="SMART" id="SM00982">
    <property type="entry name" value="TRCF"/>
    <property type="match status" value="1"/>
</dbReference>
<evidence type="ECO:0000259" key="11">
    <source>
        <dbReference type="PROSITE" id="PS51194"/>
    </source>
</evidence>
<dbReference type="InterPro" id="IPR037235">
    <property type="entry name" value="TRCF-like_C_D7"/>
</dbReference>
<dbReference type="GO" id="GO:0000716">
    <property type="term" value="P:transcription-coupled nucleotide-excision repair, DNA damage recognition"/>
    <property type="evidence" value="ECO:0007669"/>
    <property type="project" value="UniProtKB-UniRule"/>
</dbReference>
<evidence type="ECO:0000259" key="10">
    <source>
        <dbReference type="PROSITE" id="PS51192"/>
    </source>
</evidence>
<evidence type="ECO:0000256" key="2">
    <source>
        <dbReference type="ARBA" id="ARBA00022741"/>
    </source>
</evidence>
<dbReference type="Pfam" id="PF17757">
    <property type="entry name" value="UvrB_inter"/>
    <property type="match status" value="1"/>
</dbReference>
<dbReference type="Pfam" id="PF00270">
    <property type="entry name" value="DEAD"/>
    <property type="match status" value="1"/>
</dbReference>
<dbReference type="PANTHER" id="PTHR47964">
    <property type="entry name" value="ATP-DEPENDENT DNA HELICASE HOMOLOG RECG, CHLOROPLASTIC"/>
    <property type="match status" value="1"/>
</dbReference>
<dbReference type="Pfam" id="PF02559">
    <property type="entry name" value="CarD_TRCF_RID"/>
    <property type="match status" value="1"/>
</dbReference>
<dbReference type="EMBL" id="CP027845">
    <property type="protein sequence ID" value="AVP87384.1"/>
    <property type="molecule type" value="Genomic_DNA"/>
</dbReference>
<evidence type="ECO:0000256" key="9">
    <source>
        <dbReference type="HAMAP-Rule" id="MF_00969"/>
    </source>
</evidence>
<evidence type="ECO:0000256" key="4">
    <source>
        <dbReference type="ARBA" id="ARBA00022801"/>
    </source>
</evidence>
<keyword evidence="1 9" id="KW-0963">Cytoplasm</keyword>
<dbReference type="AlphaFoldDB" id="A0A2P1P7Z7"/>
<dbReference type="Gene3D" id="3.90.1150.50">
    <property type="entry name" value="Transcription-repair-coupling factor, D7 domain"/>
    <property type="match status" value="1"/>
</dbReference>
<proteinExistence type="inferred from homology"/>
<dbReference type="Gene3D" id="3.40.50.11180">
    <property type="match status" value="1"/>
</dbReference>
<accession>A0A2P1P7Z7</accession>
<dbReference type="SMART" id="SM01058">
    <property type="entry name" value="CarD_TRCF"/>
    <property type="match status" value="1"/>
</dbReference>
<dbReference type="InterPro" id="IPR036101">
    <property type="entry name" value="CarD-like/TRCF_RID_sf"/>
</dbReference>
<feature type="domain" description="Helicase C-terminal" evidence="11">
    <location>
        <begin position="742"/>
        <end position="895"/>
    </location>
</feature>
<dbReference type="SUPFAM" id="SSF143517">
    <property type="entry name" value="TRCF domain-like"/>
    <property type="match status" value="1"/>
</dbReference>
<keyword evidence="5" id="KW-0347">Helicase</keyword>
<comment type="subcellular location">
    <subcellularLocation>
        <location evidence="9">Cytoplasm</location>
    </subcellularLocation>
</comment>
<comment type="similarity">
    <text evidence="9">In the C-terminal section; belongs to the helicase family. RecG subfamily.</text>
</comment>
<dbReference type="SUPFAM" id="SSF141259">
    <property type="entry name" value="CarD-like"/>
    <property type="match status" value="1"/>
</dbReference>
<dbReference type="InterPro" id="IPR003711">
    <property type="entry name" value="CarD-like/TRCF_RID"/>
</dbReference>
<dbReference type="InterPro" id="IPR014001">
    <property type="entry name" value="Helicase_ATP-bd"/>
</dbReference>
<comment type="similarity">
    <text evidence="9">In the N-terminal section; belongs to the UvrB family.</text>
</comment>
<evidence type="ECO:0000256" key="5">
    <source>
        <dbReference type="ARBA" id="ARBA00022806"/>
    </source>
</evidence>
<evidence type="ECO:0000313" key="12">
    <source>
        <dbReference type="EMBL" id="AVP87384.1"/>
    </source>
</evidence>
<evidence type="ECO:0000256" key="6">
    <source>
        <dbReference type="ARBA" id="ARBA00022840"/>
    </source>
</evidence>
<dbReference type="SMART" id="SM00487">
    <property type="entry name" value="DEXDc"/>
    <property type="match status" value="1"/>
</dbReference>
<dbReference type="Proteomes" id="UP000241762">
    <property type="component" value="Chromosome"/>
</dbReference>
<keyword evidence="2 9" id="KW-0547">Nucleotide-binding</keyword>
<evidence type="ECO:0000256" key="7">
    <source>
        <dbReference type="ARBA" id="ARBA00023125"/>
    </source>
</evidence>
<dbReference type="GO" id="GO:0003678">
    <property type="term" value="F:DNA helicase activity"/>
    <property type="evidence" value="ECO:0007669"/>
    <property type="project" value="TreeGrafter"/>
</dbReference>
<feature type="domain" description="Helicase ATP-binding" evidence="10">
    <location>
        <begin position="560"/>
        <end position="721"/>
    </location>
</feature>
<keyword evidence="6 9" id="KW-0067">ATP-binding</keyword>
<name>A0A2P1P7Z7_9RICK</name>
<protein>
    <recommendedName>
        <fullName evidence="9">Transcription-repair-coupling factor</fullName>
        <shortName evidence="9">TRCF</shortName>
        <ecNumber evidence="9">3.6.4.-</ecNumber>
    </recommendedName>
</protein>
<dbReference type="EC" id="3.6.4.-" evidence="9"/>
<evidence type="ECO:0000256" key="8">
    <source>
        <dbReference type="ARBA" id="ARBA00023204"/>
    </source>
</evidence>
<dbReference type="PROSITE" id="PS51192">
    <property type="entry name" value="HELICASE_ATP_BIND_1"/>
    <property type="match status" value="1"/>
</dbReference>
<dbReference type="GO" id="GO:0003684">
    <property type="term" value="F:damaged DNA binding"/>
    <property type="evidence" value="ECO:0007669"/>
    <property type="project" value="InterPro"/>
</dbReference>
<dbReference type="GO" id="GO:0005737">
    <property type="term" value="C:cytoplasm"/>
    <property type="evidence" value="ECO:0007669"/>
    <property type="project" value="UniProtKB-SubCell"/>
</dbReference>
<dbReference type="NCBIfam" id="TIGR00580">
    <property type="entry name" value="mfd"/>
    <property type="match status" value="1"/>
</dbReference>
<dbReference type="OrthoDB" id="9804325at2"/>
<organism evidence="12 13">
    <name type="scientific">Candidatus Phycorickettsia trachydisci</name>
    <dbReference type="NCBI Taxonomy" id="2115978"/>
    <lineage>
        <taxon>Bacteria</taxon>
        <taxon>Pseudomonadati</taxon>
        <taxon>Pseudomonadota</taxon>
        <taxon>Alphaproteobacteria</taxon>
        <taxon>Rickettsiales</taxon>
        <taxon>Rickettsiaceae</taxon>
        <taxon>Candidatus Phycorickettsia</taxon>
    </lineage>
</organism>
<dbReference type="GO" id="GO:0005524">
    <property type="term" value="F:ATP binding"/>
    <property type="evidence" value="ECO:0007669"/>
    <property type="project" value="UniProtKB-UniRule"/>
</dbReference>
<sequence length="1095" mass="124540">MNLQFLWDVSKASKSSSKSDILVIVKDEQDIKFAYQFLSFFNKDIFVLNAQDRDIYSPNSASIKNAAQRAKALSQIAAANSGKIVIISASTFFQKLPLPEYFIDFLELKKGARFSPDYLSRQLIDKGFCKVSVARAIGEFSQKGDILDVTMGEGEGYRIYFEYDSLSHIKTFDTYTQRSIEDIDQINIYPLNELILSDESIQNFSKKFDAKSLRREDQVHYEMVLKGITFCGIENFWPSFFTETCTILDFLSNPLTLCDFDIQTEHQNYLQKAQQNLDALKTSTDLFSKLDEIIIPKLGNLPIKRLDKKAEIKNVPNFYFNAQHKTNKAEELALDFIKDHKLKIIISGYRIASFLEEENIRYQKISSYDEASAEIINLYEDELPIFISDELIIINDAQIYGAQTLKKTKRRSSSLKQYVFELNNFEDGEFVVHQDYGIGKFCGVEVIAVESLVRDYVKLLYADDDKVYIPVENVDLIKKFGEGDPKLDKLGSTYWQKRKAGLKSRITELAYQLVNSAAHRSLGTKDPLVVNQDSYKNFCKLFPYVETPDQEAAIEDIMNDFTQGKIVDRLICGDVGYGKTEVAMRATFFVLDNDPKAQVAIISPTTVLSRQHFLDFEERFKPLSYSVAQLSRLTTKPKKIKDQIKAGEISIVIGTHALLNRNTEFKNLKLVIIDEEHQFGVKQKEVLKTLKQNCHVISLSATPIPRTLQMSLIGIKDLSLIATPPFERKPIKTFIIEKNLFLLSDVIGKELGRGGQVFYVVPKIENIESCYQMLSNLNLNLKIGIAHGGLDAEELDKVLQGFYDKNYDMLLSTNIIQSGLDIPNANTIIIDNAHLFGLSQLYQLRGRVGRSNIQGYSYFIADMNKTDTLAYRRLQIIQSNQDLGSGFNIASYDMELRGYGNLLGDQQSGVIREVGIELYQDMLREAVEQIKDNKEEGVDDYTPKLNLQISVHIPDEYINDPNSRLMTYRRIASIDSQKEGEDLLEELADRFGKPPVEVTNLLGIVKIKSICKSMQIASFDVGPKGFVVSFRSKEAVPKLIELASRNPGQLKLRADGSLVIMKKQDGKTDEEKLNYIFRVLEKLKQVMYEDNSAKP</sequence>
<dbReference type="PROSITE" id="PS51194">
    <property type="entry name" value="HELICASE_CTER"/>
    <property type="match status" value="1"/>
</dbReference>
<dbReference type="KEGG" id="ptc:phytr_4340"/>
<reference evidence="12 13" key="1">
    <citation type="submission" date="2018-03" db="EMBL/GenBank/DDBJ databases">
        <title>A gene transfer event suggests a long-term partnership between eustigmatophyte algae and a novel lineage of endosymbiotic bacteria.</title>
        <authorList>
            <person name="Yurchenko T."/>
            <person name="Sevcikova T."/>
            <person name="Pribyl P."/>
            <person name="El Karkouri K."/>
            <person name="Klimes V."/>
            <person name="Amaral R."/>
            <person name="Zbrankova V."/>
            <person name="Kim E."/>
            <person name="Raoult D."/>
            <person name="Santos L.M.A."/>
            <person name="Elias M."/>
        </authorList>
    </citation>
    <scope>NUCLEOTIDE SEQUENCE [LARGE SCALE GENOMIC DNA]</scope>
    <source>
        <strain evidence="12">CCALA 838</strain>
    </source>
</reference>
<dbReference type="CDD" id="cd17991">
    <property type="entry name" value="DEXHc_TRCF"/>
    <property type="match status" value="1"/>
</dbReference>
<comment type="function">
    <text evidence="9">Couples transcription and DNA repair by recognizing RNA polymerase (RNAP) stalled at DNA lesions. Mediates ATP-dependent release of RNAP and its truncated transcript from the DNA, and recruitment of nucleotide excision repair machinery to the damaged site.</text>
</comment>
<dbReference type="SUPFAM" id="SSF52540">
    <property type="entry name" value="P-loop containing nucleoside triphosphate hydrolases"/>
    <property type="match status" value="3"/>
</dbReference>
<dbReference type="InterPro" id="IPR041471">
    <property type="entry name" value="UvrB_inter"/>
</dbReference>
<dbReference type="InterPro" id="IPR011545">
    <property type="entry name" value="DEAD/DEAH_box_helicase_dom"/>
</dbReference>
<dbReference type="GO" id="GO:0016787">
    <property type="term" value="F:hydrolase activity"/>
    <property type="evidence" value="ECO:0007669"/>
    <property type="project" value="UniProtKB-KW"/>
</dbReference>
<dbReference type="InterPro" id="IPR027417">
    <property type="entry name" value="P-loop_NTPase"/>
</dbReference>
<dbReference type="PANTHER" id="PTHR47964:SF1">
    <property type="entry name" value="ATP-DEPENDENT DNA HELICASE HOMOLOG RECG, CHLOROPLASTIC"/>
    <property type="match status" value="1"/>
</dbReference>
<dbReference type="InterPro" id="IPR047112">
    <property type="entry name" value="RecG/Mfd"/>
</dbReference>
<dbReference type="InterPro" id="IPR005118">
    <property type="entry name" value="TRCF_C"/>
</dbReference>
<dbReference type="HAMAP" id="MF_00969">
    <property type="entry name" value="TRCF"/>
    <property type="match status" value="1"/>
</dbReference>
<keyword evidence="13" id="KW-1185">Reference proteome</keyword>
<evidence type="ECO:0000313" key="13">
    <source>
        <dbReference type="Proteomes" id="UP000241762"/>
    </source>
</evidence>
<dbReference type="Gene3D" id="3.40.50.300">
    <property type="entry name" value="P-loop containing nucleotide triphosphate hydrolases"/>
    <property type="match status" value="2"/>
</dbReference>
<dbReference type="GO" id="GO:0006355">
    <property type="term" value="P:regulation of DNA-templated transcription"/>
    <property type="evidence" value="ECO:0007669"/>
    <property type="project" value="UniProtKB-UniRule"/>
</dbReference>
<keyword evidence="7 9" id="KW-0238">DNA-binding</keyword>
<keyword evidence="4 9" id="KW-0378">Hydrolase</keyword>
<evidence type="ECO:0000256" key="1">
    <source>
        <dbReference type="ARBA" id="ARBA00022490"/>
    </source>
</evidence>
<dbReference type="RefSeq" id="WP_106874249.1">
    <property type="nucleotide sequence ID" value="NZ_CP027845.1"/>
</dbReference>
<evidence type="ECO:0000256" key="3">
    <source>
        <dbReference type="ARBA" id="ARBA00022763"/>
    </source>
</evidence>
<dbReference type="InterPro" id="IPR001650">
    <property type="entry name" value="Helicase_C-like"/>
</dbReference>
<dbReference type="Pfam" id="PF03461">
    <property type="entry name" value="TRCF"/>
    <property type="match status" value="1"/>
</dbReference>
<dbReference type="InterPro" id="IPR004576">
    <property type="entry name" value="Mfd"/>
</dbReference>